<reference evidence="2 3" key="1">
    <citation type="submission" date="2015-11" db="EMBL/GenBank/DDBJ databases">
        <title>Genomic analysis of 38 Legionella species identifies large and diverse effector repertoires.</title>
        <authorList>
            <person name="Burstein D."/>
            <person name="Amaro F."/>
            <person name="Zusman T."/>
            <person name="Lifshitz Z."/>
            <person name="Cohen O."/>
            <person name="Gilbert J.A."/>
            <person name="Pupko T."/>
            <person name="Shuman H.A."/>
            <person name="Segal G."/>
        </authorList>
    </citation>
    <scope>NUCLEOTIDE SEQUENCE [LARGE SCALE GENOMIC DNA]</scope>
    <source>
        <strain evidence="2 3">ATCC 700990</strain>
    </source>
</reference>
<dbReference type="SUPFAM" id="SSF47598">
    <property type="entry name" value="Ribbon-helix-helix"/>
    <property type="match status" value="1"/>
</dbReference>
<dbReference type="STRING" id="1212489.Ldro_0219"/>
<dbReference type="PATRIC" id="fig|1212489.4.peg.224"/>
<evidence type="ECO:0000259" key="1">
    <source>
        <dbReference type="Pfam" id="PF01402"/>
    </source>
</evidence>
<gene>
    <name evidence="2" type="ORF">Ldro_0219</name>
</gene>
<proteinExistence type="predicted"/>
<dbReference type="Pfam" id="PF01402">
    <property type="entry name" value="RHH_1"/>
    <property type="match status" value="1"/>
</dbReference>
<dbReference type="InterPro" id="IPR010985">
    <property type="entry name" value="Ribbon_hlx_hlx"/>
</dbReference>
<name>A0A0W0TDA9_9GAMM</name>
<feature type="domain" description="Ribbon-helix-helix protein CopG" evidence="1">
    <location>
        <begin position="4"/>
        <end position="40"/>
    </location>
</feature>
<dbReference type="Proteomes" id="UP000054736">
    <property type="component" value="Unassembled WGS sequence"/>
</dbReference>
<dbReference type="OrthoDB" id="9812023at2"/>
<evidence type="ECO:0000313" key="2">
    <source>
        <dbReference type="EMBL" id="KTC93531.1"/>
    </source>
</evidence>
<sequence>MLAVRLPDKLEERLSELAKQTHRPKSYYVKQAIEDFLDEYEERLLALSRLEKKNPRLTLEEMERRLDLED</sequence>
<dbReference type="AlphaFoldDB" id="A0A0W0TDA9"/>
<comment type="caution">
    <text evidence="2">The sequence shown here is derived from an EMBL/GenBank/DDBJ whole genome shotgun (WGS) entry which is preliminary data.</text>
</comment>
<dbReference type="RefSeq" id="WP_058494586.1">
    <property type="nucleotide sequence ID" value="NZ_CAAAIU010000035.1"/>
</dbReference>
<protein>
    <submittedName>
        <fullName evidence="2">Ribbon-helix-helix protein, copG family</fullName>
    </submittedName>
</protein>
<dbReference type="InterPro" id="IPR002145">
    <property type="entry name" value="CopG"/>
</dbReference>
<evidence type="ECO:0000313" key="3">
    <source>
        <dbReference type="Proteomes" id="UP000054736"/>
    </source>
</evidence>
<accession>A0A0W0TDA9</accession>
<keyword evidence="3" id="KW-1185">Reference proteome</keyword>
<organism evidence="2 3">
    <name type="scientific">Legionella drozanskii LLAP-1</name>
    <dbReference type="NCBI Taxonomy" id="1212489"/>
    <lineage>
        <taxon>Bacteria</taxon>
        <taxon>Pseudomonadati</taxon>
        <taxon>Pseudomonadota</taxon>
        <taxon>Gammaproteobacteria</taxon>
        <taxon>Legionellales</taxon>
        <taxon>Legionellaceae</taxon>
        <taxon>Legionella</taxon>
    </lineage>
</organism>
<dbReference type="CDD" id="cd22233">
    <property type="entry name" value="RHH_CopAso-like"/>
    <property type="match status" value="1"/>
</dbReference>
<dbReference type="EMBL" id="LNXY01000002">
    <property type="protein sequence ID" value="KTC93531.1"/>
    <property type="molecule type" value="Genomic_DNA"/>
</dbReference>
<dbReference type="GO" id="GO:0006355">
    <property type="term" value="P:regulation of DNA-templated transcription"/>
    <property type="evidence" value="ECO:0007669"/>
    <property type="project" value="InterPro"/>
</dbReference>